<organism evidence="1 2">
    <name type="scientific">Nephila pilipes</name>
    <name type="common">Giant wood spider</name>
    <name type="synonym">Nephila maculata</name>
    <dbReference type="NCBI Taxonomy" id="299642"/>
    <lineage>
        <taxon>Eukaryota</taxon>
        <taxon>Metazoa</taxon>
        <taxon>Ecdysozoa</taxon>
        <taxon>Arthropoda</taxon>
        <taxon>Chelicerata</taxon>
        <taxon>Arachnida</taxon>
        <taxon>Araneae</taxon>
        <taxon>Araneomorphae</taxon>
        <taxon>Entelegynae</taxon>
        <taxon>Araneoidea</taxon>
        <taxon>Nephilidae</taxon>
        <taxon>Nephila</taxon>
    </lineage>
</organism>
<proteinExistence type="predicted"/>
<sequence>MSWKQHQMRATLNVGKGEMLEYPLSMSSCCTTYTSFPKSCKRMSTNQYLPGVCTHPCLAWRHNLFHECPFFPIEKHCYMKICSTKKKERENPICDLNFRLMPLGTENSTKLRRKNEYFVGVRQAVSEGTAGSFREHFSSGGSRESFVSRTAAVASPPCGTPFSIHPFRNLHHEERFLGIQCKTMGRVVQSAENGFYLNSNVFVVFR</sequence>
<evidence type="ECO:0000313" key="1">
    <source>
        <dbReference type="EMBL" id="GFU08362.1"/>
    </source>
</evidence>
<dbReference type="Proteomes" id="UP000887013">
    <property type="component" value="Unassembled WGS sequence"/>
</dbReference>
<reference evidence="1" key="1">
    <citation type="submission" date="2020-08" db="EMBL/GenBank/DDBJ databases">
        <title>Multicomponent nature underlies the extraordinary mechanical properties of spider dragline silk.</title>
        <authorList>
            <person name="Kono N."/>
            <person name="Nakamura H."/>
            <person name="Mori M."/>
            <person name="Yoshida Y."/>
            <person name="Ohtoshi R."/>
            <person name="Malay A.D."/>
            <person name="Moran D.A.P."/>
            <person name="Tomita M."/>
            <person name="Numata K."/>
            <person name="Arakawa K."/>
        </authorList>
    </citation>
    <scope>NUCLEOTIDE SEQUENCE</scope>
</reference>
<evidence type="ECO:0000313" key="2">
    <source>
        <dbReference type="Proteomes" id="UP000887013"/>
    </source>
</evidence>
<name>A0A8X6UEB1_NEPPI</name>
<keyword evidence="2" id="KW-1185">Reference proteome</keyword>
<gene>
    <name evidence="1" type="ORF">NPIL_269701</name>
</gene>
<accession>A0A8X6UEB1</accession>
<comment type="caution">
    <text evidence="1">The sequence shown here is derived from an EMBL/GenBank/DDBJ whole genome shotgun (WGS) entry which is preliminary data.</text>
</comment>
<dbReference type="EMBL" id="BMAW01077831">
    <property type="protein sequence ID" value="GFU08362.1"/>
    <property type="molecule type" value="Genomic_DNA"/>
</dbReference>
<dbReference type="AlphaFoldDB" id="A0A8X6UEB1"/>
<protein>
    <submittedName>
        <fullName evidence="1">Uncharacterized protein</fullName>
    </submittedName>
</protein>